<feature type="domain" description="DUF2202" evidence="3">
    <location>
        <begin position="89"/>
        <end position="247"/>
    </location>
</feature>
<dbReference type="Proteomes" id="UP000192343">
    <property type="component" value="Unassembled WGS sequence"/>
</dbReference>
<dbReference type="InterPro" id="IPR012347">
    <property type="entry name" value="Ferritin-like"/>
</dbReference>
<sequence length="262" mass="28937">MKKLITVTIVMMFAGLFLVAAGQQDTNYERGLRNGTGRGAGMAVPGRGNGPGRAAAGGQGGSYGFDSRFTDDLKSVLADADTGSLSQQEAEGLLFMWEEEKLARDVYQELYETWNLPVFRNIAMSEEQHMESVGMLLDAYGLEKAGTGDAGVYEDSGLVSLYADLTARGKTSVVDALKVGALIEDLDIHDLQQNLELTDNDDISILYQNLMKGSRNHLRSFLRQLDREGVEYEAQYISPEYLERILSINQENAVIRDPDYML</sequence>
<dbReference type="InterPro" id="IPR019243">
    <property type="entry name" value="DUF2202"/>
</dbReference>
<evidence type="ECO:0000256" key="1">
    <source>
        <dbReference type="SAM" id="MobiDB-lite"/>
    </source>
</evidence>
<evidence type="ECO:0000256" key="2">
    <source>
        <dbReference type="SAM" id="SignalP"/>
    </source>
</evidence>
<accession>A0A1Y1S0Q7</accession>
<feature type="compositionally biased region" description="Gly residues" evidence="1">
    <location>
        <begin position="47"/>
        <end position="59"/>
    </location>
</feature>
<dbReference type="STRING" id="1963862.B4O97_06510"/>
<feature type="signal peptide" evidence="2">
    <location>
        <begin position="1"/>
        <end position="20"/>
    </location>
</feature>
<dbReference type="InterPro" id="IPR009078">
    <property type="entry name" value="Ferritin-like_SF"/>
</dbReference>
<evidence type="ECO:0000259" key="3">
    <source>
        <dbReference type="Pfam" id="PF09968"/>
    </source>
</evidence>
<dbReference type="Pfam" id="PF09968">
    <property type="entry name" value="DUF2202"/>
    <property type="match status" value="1"/>
</dbReference>
<keyword evidence="5" id="KW-1185">Reference proteome</keyword>
<dbReference type="EMBL" id="MWQY01000006">
    <property type="protein sequence ID" value="ORC36239.1"/>
    <property type="molecule type" value="Genomic_DNA"/>
</dbReference>
<dbReference type="CDD" id="cd01048">
    <property type="entry name" value="Ferritin_like_AB2"/>
    <property type="match status" value="1"/>
</dbReference>
<feature type="chain" id="PRO_5012982677" description="DUF2202 domain-containing protein" evidence="2">
    <location>
        <begin position="21"/>
        <end position="262"/>
    </location>
</feature>
<feature type="region of interest" description="Disordered" evidence="1">
    <location>
        <begin position="30"/>
        <end position="59"/>
    </location>
</feature>
<dbReference type="AlphaFoldDB" id="A0A1Y1S0Q7"/>
<dbReference type="OrthoDB" id="9801086at2"/>
<evidence type="ECO:0000313" key="5">
    <source>
        <dbReference type="Proteomes" id="UP000192343"/>
    </source>
</evidence>
<comment type="caution">
    <text evidence="4">The sequence shown here is derived from an EMBL/GenBank/DDBJ whole genome shotgun (WGS) entry which is preliminary data.</text>
</comment>
<protein>
    <recommendedName>
        <fullName evidence="3">DUF2202 domain-containing protein</fullName>
    </recommendedName>
</protein>
<organism evidence="4 5">
    <name type="scientific">Marispirochaeta aestuarii</name>
    <dbReference type="NCBI Taxonomy" id="1963862"/>
    <lineage>
        <taxon>Bacteria</taxon>
        <taxon>Pseudomonadati</taxon>
        <taxon>Spirochaetota</taxon>
        <taxon>Spirochaetia</taxon>
        <taxon>Spirochaetales</taxon>
        <taxon>Spirochaetaceae</taxon>
        <taxon>Marispirochaeta</taxon>
    </lineage>
</organism>
<proteinExistence type="predicted"/>
<dbReference type="RefSeq" id="WP_083049366.1">
    <property type="nucleotide sequence ID" value="NZ_MWQY01000006.1"/>
</dbReference>
<keyword evidence="2" id="KW-0732">Signal</keyword>
<reference evidence="4 5" key="1">
    <citation type="submission" date="2017-03" db="EMBL/GenBank/DDBJ databases">
        <title>Draft Genome sequence of Marispirochaeta sp. strain JC444.</title>
        <authorList>
            <person name="Shivani Y."/>
            <person name="Subhash Y."/>
            <person name="Sasikala C."/>
            <person name="Ramana C."/>
        </authorList>
    </citation>
    <scope>NUCLEOTIDE SEQUENCE [LARGE SCALE GENOMIC DNA]</scope>
    <source>
        <strain evidence="4 5">JC444</strain>
    </source>
</reference>
<evidence type="ECO:0000313" key="4">
    <source>
        <dbReference type="EMBL" id="ORC36239.1"/>
    </source>
</evidence>
<dbReference type="SUPFAM" id="SSF47240">
    <property type="entry name" value="Ferritin-like"/>
    <property type="match status" value="1"/>
</dbReference>
<dbReference type="Gene3D" id="1.20.1260.10">
    <property type="match status" value="1"/>
</dbReference>
<name>A0A1Y1S0Q7_9SPIO</name>
<gene>
    <name evidence="4" type="ORF">B4O97_06510</name>
</gene>